<protein>
    <submittedName>
        <fullName evidence="1">Uncharacterized protein</fullName>
    </submittedName>
</protein>
<evidence type="ECO:0000313" key="1">
    <source>
        <dbReference type="EMBL" id="KAI9919884.1"/>
    </source>
</evidence>
<name>A0ACC0WM11_9STRA</name>
<organism evidence="1 2">
    <name type="scientific">Peronosclerospora sorghi</name>
    <dbReference type="NCBI Taxonomy" id="230839"/>
    <lineage>
        <taxon>Eukaryota</taxon>
        <taxon>Sar</taxon>
        <taxon>Stramenopiles</taxon>
        <taxon>Oomycota</taxon>
        <taxon>Peronosporomycetes</taxon>
        <taxon>Peronosporales</taxon>
        <taxon>Peronosporaceae</taxon>
        <taxon>Peronosclerospora</taxon>
    </lineage>
</organism>
<sequence>MSLKLLTSNVASIDALKSNRSASHIANARANDESDFNGSSEREYIHMHVFQAIKNDNSAHQKHVTHNEEEEVPVHVQHDKQRKRDDHCFRVHDVEIRLHFLKRNSPNVDEAIREHV</sequence>
<reference evidence="1 2" key="1">
    <citation type="journal article" date="2022" name="bioRxiv">
        <title>The genome of the oomycete Peronosclerospora sorghi, a cosmopolitan pathogen of maize and sorghum, is inflated with dispersed pseudogenes.</title>
        <authorList>
            <person name="Fletcher K."/>
            <person name="Martin F."/>
            <person name="Isakeit T."/>
            <person name="Cavanaugh K."/>
            <person name="Magill C."/>
            <person name="Michelmore R."/>
        </authorList>
    </citation>
    <scope>NUCLEOTIDE SEQUENCE [LARGE SCALE GENOMIC DNA]</scope>
    <source>
        <strain evidence="1">P6</strain>
    </source>
</reference>
<proteinExistence type="predicted"/>
<keyword evidence="2" id="KW-1185">Reference proteome</keyword>
<evidence type="ECO:0000313" key="2">
    <source>
        <dbReference type="Proteomes" id="UP001163321"/>
    </source>
</evidence>
<accession>A0ACC0WM11</accession>
<dbReference type="Proteomes" id="UP001163321">
    <property type="component" value="Chromosome 10"/>
</dbReference>
<gene>
    <name evidence="1" type="ORF">PsorP6_015366</name>
</gene>
<comment type="caution">
    <text evidence="1">The sequence shown here is derived from an EMBL/GenBank/DDBJ whole genome shotgun (WGS) entry which is preliminary data.</text>
</comment>
<dbReference type="EMBL" id="CM047589">
    <property type="protein sequence ID" value="KAI9919884.1"/>
    <property type="molecule type" value="Genomic_DNA"/>
</dbReference>